<dbReference type="eggNOG" id="COG0128">
    <property type="taxonomic scope" value="Bacteria"/>
</dbReference>
<comment type="caution">
    <text evidence="10">The sequence shown here is derived from an EMBL/GenBank/DDBJ whole genome shotgun (WGS) entry which is preliminary data.</text>
</comment>
<evidence type="ECO:0000256" key="7">
    <source>
        <dbReference type="ARBA" id="ARBA00030046"/>
    </source>
</evidence>
<protein>
    <recommendedName>
        <fullName evidence="3">3-phosphoshikimate 1-carboxyvinyltransferase</fullName>
        <ecNumber evidence="3">2.5.1.19</ecNumber>
    </recommendedName>
    <alternativeName>
        <fullName evidence="7">5-enolpyruvylshikimate-3-phosphate synthase</fullName>
    </alternativeName>
</protein>
<evidence type="ECO:0000256" key="5">
    <source>
        <dbReference type="ARBA" id="ARBA00022679"/>
    </source>
</evidence>
<keyword evidence="6" id="KW-0057">Aromatic amino acid biosynthesis</keyword>
<dbReference type="InterPro" id="IPR001986">
    <property type="entry name" value="Enolpyruvate_Tfrase_dom"/>
</dbReference>
<evidence type="ECO:0000256" key="1">
    <source>
        <dbReference type="ARBA" id="ARBA00004811"/>
    </source>
</evidence>
<sequence>MIAFKLHKCGHPDTHKLFKITGSKSESNRWLILQSLFSDLVLNNLSNSDDTRYLKKALDSTDHILDIGHAGTAMRFGTALFASQAGKSVVITGSDRMKERPIGILVNALQSIGAQITYLNKEGYPPLEITGKKLKGGTVTLQANVSSQYITALCLIAPVLENGLEIELIGEVTSRPYIEMTLSILKKIGCDIQWDENFDDNVEKISIQPIKNVDKLSQTVESDWSSTGYWYTWVAFQNIGYKISLESFYNDSMQGDSKLQDIYKNFGVETSFEGNKLILTKTSDTIDQQLHFDLTEQPDQAQTIFVTCLGLGINVELTGLHTLKIKETDRIEAMKEVGSRFRESVITTTSDSIKLILPHNSKLLHDFVVDTYHDHRMALSFAPLCKFTDVQINDPMVVTKSYPYYYEHLKSINVSITEI</sequence>
<comment type="similarity">
    <text evidence="2">Belongs to the EPSP synthase family.</text>
</comment>
<comment type="pathway">
    <text evidence="1">Metabolic intermediate biosynthesis; chorismate biosynthesis; chorismate from D-erythrose 4-phosphate and phosphoenolpyruvate: step 6/7.</text>
</comment>
<dbReference type="InterPro" id="IPR006264">
    <property type="entry name" value="EPSP_synthase"/>
</dbReference>
<dbReference type="PANTHER" id="PTHR21090:SF5">
    <property type="entry name" value="PENTAFUNCTIONAL AROM POLYPEPTIDE"/>
    <property type="match status" value="1"/>
</dbReference>
<keyword evidence="4" id="KW-0028">Amino-acid biosynthesis</keyword>
<dbReference type="EC" id="2.5.1.19" evidence="3"/>
<dbReference type="Gene3D" id="3.65.10.10">
    <property type="entry name" value="Enolpyruvate transferase domain"/>
    <property type="match status" value="2"/>
</dbReference>
<dbReference type="GO" id="GO:0003866">
    <property type="term" value="F:3-phosphoshikimate 1-carboxyvinyltransferase activity"/>
    <property type="evidence" value="ECO:0007669"/>
    <property type="project" value="UniProtKB-EC"/>
</dbReference>
<evidence type="ECO:0000313" key="11">
    <source>
        <dbReference type="Proteomes" id="UP000029221"/>
    </source>
</evidence>
<feature type="domain" description="Enolpyruvate transferase" evidence="9">
    <location>
        <begin position="60"/>
        <end position="409"/>
    </location>
</feature>
<dbReference type="STRING" id="319236.BST91_09810"/>
<dbReference type="GO" id="GO:0009073">
    <property type="term" value="P:aromatic amino acid family biosynthetic process"/>
    <property type="evidence" value="ECO:0007669"/>
    <property type="project" value="UniProtKB-KW"/>
</dbReference>
<keyword evidence="5 10" id="KW-0808">Transferase</keyword>
<proteinExistence type="inferred from homology"/>
<dbReference type="Proteomes" id="UP000029221">
    <property type="component" value="Unassembled WGS sequence"/>
</dbReference>
<dbReference type="PIRSF" id="PIRSF000505">
    <property type="entry name" value="EPSPS"/>
    <property type="match status" value="1"/>
</dbReference>
<evidence type="ECO:0000259" key="9">
    <source>
        <dbReference type="Pfam" id="PF00275"/>
    </source>
</evidence>
<evidence type="ECO:0000256" key="4">
    <source>
        <dbReference type="ARBA" id="ARBA00022605"/>
    </source>
</evidence>
<evidence type="ECO:0000313" key="10">
    <source>
        <dbReference type="EMBL" id="GAK97767.1"/>
    </source>
</evidence>
<dbReference type="UniPathway" id="UPA00053">
    <property type="reaction ID" value="UER00089"/>
</dbReference>
<name>A0A090Q6D5_9FLAO</name>
<dbReference type="GO" id="GO:0008652">
    <property type="term" value="P:amino acid biosynthetic process"/>
    <property type="evidence" value="ECO:0007669"/>
    <property type="project" value="UniProtKB-KW"/>
</dbReference>
<dbReference type="PANTHER" id="PTHR21090">
    <property type="entry name" value="AROM/DEHYDROQUINATE SYNTHASE"/>
    <property type="match status" value="1"/>
</dbReference>
<dbReference type="SUPFAM" id="SSF55205">
    <property type="entry name" value="EPT/RTPC-like"/>
    <property type="match status" value="1"/>
</dbReference>
<evidence type="ECO:0000256" key="6">
    <source>
        <dbReference type="ARBA" id="ARBA00023141"/>
    </source>
</evidence>
<organism evidence="10 11">
    <name type="scientific">Nonlabens tegetincola</name>
    <dbReference type="NCBI Taxonomy" id="323273"/>
    <lineage>
        <taxon>Bacteria</taxon>
        <taxon>Pseudomonadati</taxon>
        <taxon>Bacteroidota</taxon>
        <taxon>Flavobacteriia</taxon>
        <taxon>Flavobacteriales</taxon>
        <taxon>Flavobacteriaceae</taxon>
        <taxon>Nonlabens</taxon>
    </lineage>
</organism>
<evidence type="ECO:0000256" key="8">
    <source>
        <dbReference type="ARBA" id="ARBA00044633"/>
    </source>
</evidence>
<dbReference type="InterPro" id="IPR013792">
    <property type="entry name" value="RNA3'P_cycl/enolpyr_Trfase_a/b"/>
</dbReference>
<dbReference type="GO" id="GO:0009423">
    <property type="term" value="P:chorismate biosynthetic process"/>
    <property type="evidence" value="ECO:0007669"/>
    <property type="project" value="UniProtKB-UniPathway"/>
</dbReference>
<dbReference type="RefSeq" id="WP_042279577.1">
    <property type="nucleotide sequence ID" value="NZ_BBML01000007.1"/>
</dbReference>
<accession>A0A090Q6D5</accession>
<reference evidence="10" key="1">
    <citation type="journal article" date="2014" name="Genome Announc.">
        <title>Draft Genome Sequences of Marine Flavobacterium Nonlabens Strains NR17, NR24, NR27, NR32, NR33, and Ara13.</title>
        <authorList>
            <person name="Nakanishi M."/>
            <person name="Meirelles P."/>
            <person name="Suzuki R."/>
            <person name="Takatani N."/>
            <person name="Mino S."/>
            <person name="Suda W."/>
            <person name="Oshima K."/>
            <person name="Hattori M."/>
            <person name="Ohkuma M."/>
            <person name="Hosokawa M."/>
            <person name="Miyashita K."/>
            <person name="Thompson F.L."/>
            <person name="Niwa A."/>
            <person name="Sawabe T."/>
            <person name="Sawabe T."/>
        </authorList>
    </citation>
    <scope>NUCLEOTIDE SEQUENCE [LARGE SCALE GENOMIC DNA]</scope>
    <source>
        <strain evidence="10">JCM 19294</strain>
    </source>
</reference>
<evidence type="ECO:0000256" key="3">
    <source>
        <dbReference type="ARBA" id="ARBA00012450"/>
    </source>
</evidence>
<keyword evidence="11" id="KW-1185">Reference proteome</keyword>
<evidence type="ECO:0000256" key="2">
    <source>
        <dbReference type="ARBA" id="ARBA00009948"/>
    </source>
</evidence>
<dbReference type="Pfam" id="PF00275">
    <property type="entry name" value="EPSP_synthase"/>
    <property type="match status" value="1"/>
</dbReference>
<comment type="catalytic activity">
    <reaction evidence="8">
        <text>3-phosphoshikimate + phosphoenolpyruvate = 5-O-(1-carboxyvinyl)-3-phosphoshikimate + phosphate</text>
        <dbReference type="Rhea" id="RHEA:21256"/>
        <dbReference type="ChEBI" id="CHEBI:43474"/>
        <dbReference type="ChEBI" id="CHEBI:57701"/>
        <dbReference type="ChEBI" id="CHEBI:58702"/>
        <dbReference type="ChEBI" id="CHEBI:145989"/>
        <dbReference type="EC" id="2.5.1.19"/>
    </reaction>
    <physiologicalReaction direction="left-to-right" evidence="8">
        <dbReference type="Rhea" id="RHEA:21257"/>
    </physiologicalReaction>
</comment>
<dbReference type="AlphaFoldDB" id="A0A090Q6D5"/>
<gene>
    <name evidence="10" type="ORF">JCM19294_306</name>
</gene>
<dbReference type="EMBL" id="BBML01000007">
    <property type="protein sequence ID" value="GAK97767.1"/>
    <property type="molecule type" value="Genomic_DNA"/>
</dbReference>
<dbReference type="InterPro" id="IPR036968">
    <property type="entry name" value="Enolpyruvate_Tfrase_sf"/>
</dbReference>